<organism evidence="10 11">
    <name type="scientific">Dinoponera quadriceps</name>
    <name type="common">South American ant</name>
    <dbReference type="NCBI Taxonomy" id="609295"/>
    <lineage>
        <taxon>Eukaryota</taxon>
        <taxon>Metazoa</taxon>
        <taxon>Ecdysozoa</taxon>
        <taxon>Arthropoda</taxon>
        <taxon>Hexapoda</taxon>
        <taxon>Insecta</taxon>
        <taxon>Pterygota</taxon>
        <taxon>Neoptera</taxon>
        <taxon>Endopterygota</taxon>
        <taxon>Hymenoptera</taxon>
        <taxon>Apocrita</taxon>
        <taxon>Aculeata</taxon>
        <taxon>Formicoidea</taxon>
        <taxon>Formicidae</taxon>
        <taxon>Ponerinae</taxon>
        <taxon>Ponerini</taxon>
        <taxon>Dinoponera</taxon>
    </lineage>
</organism>
<feature type="compositionally biased region" description="Basic residues" evidence="8">
    <location>
        <begin position="150"/>
        <end position="180"/>
    </location>
</feature>
<evidence type="ECO:0000256" key="8">
    <source>
        <dbReference type="SAM" id="MobiDB-lite"/>
    </source>
</evidence>
<evidence type="ECO:0000256" key="5">
    <source>
        <dbReference type="ARBA" id="ARBA00023125"/>
    </source>
</evidence>
<feature type="compositionally biased region" description="Low complexity" evidence="8">
    <location>
        <begin position="8"/>
        <end position="19"/>
    </location>
</feature>
<dbReference type="PANTHER" id="PTHR11467:SF20">
    <property type="entry name" value="H15 DOMAIN-CONTAINING PROTEIN-RELATED"/>
    <property type="match status" value="1"/>
</dbReference>
<evidence type="ECO:0000256" key="6">
    <source>
        <dbReference type="ARBA" id="ARBA00023242"/>
    </source>
</evidence>
<protein>
    <submittedName>
        <fullName evidence="11">Histone H1.2-like</fullName>
    </submittedName>
</protein>
<evidence type="ECO:0000259" key="9">
    <source>
        <dbReference type="PROSITE" id="PS51504"/>
    </source>
</evidence>
<feature type="domain" description="H15" evidence="9">
    <location>
        <begin position="38"/>
        <end position="112"/>
    </location>
</feature>
<dbReference type="AlphaFoldDB" id="A0A6P3YA08"/>
<sequence length="198" mass="20285">MADVENQTASSVTTGSAATPQSHAKKEKKAKNPRAKPSHPPTSEMVNNAIKGLKERGGSSLQAIKKFVAANYKVDAEKVAPFIKKYLKGAVASGSLVQTKGKGASGSFKLASSTSGAKKTAAEKKSAAAASAAAAKAKKSAASSAEKKTRAAPKPRSPSKAKKSNKAGPTKKPKAPKPKTAKAIPVKVKKAASPKRKK</sequence>
<keyword evidence="10" id="KW-1185">Reference proteome</keyword>
<dbReference type="PROSITE" id="PS51504">
    <property type="entry name" value="H15"/>
    <property type="match status" value="1"/>
</dbReference>
<dbReference type="OrthoDB" id="10070184at2759"/>
<comment type="function">
    <text evidence="1">Histones H1 are necessary for the condensation of nucleosome chains into higher-order structures.</text>
</comment>
<dbReference type="GeneID" id="106751466"/>
<keyword evidence="4 7" id="KW-0158">Chromosome</keyword>
<evidence type="ECO:0000313" key="11">
    <source>
        <dbReference type="RefSeq" id="XP_014487851.1"/>
    </source>
</evidence>
<dbReference type="FunFam" id="1.10.10.10:FF:000140">
    <property type="entry name" value="Histone H1.0"/>
    <property type="match status" value="1"/>
</dbReference>
<evidence type="ECO:0000256" key="4">
    <source>
        <dbReference type="ARBA" id="ARBA00022454"/>
    </source>
</evidence>
<reference evidence="11" key="1">
    <citation type="submission" date="2025-08" db="UniProtKB">
        <authorList>
            <consortium name="RefSeq"/>
        </authorList>
    </citation>
    <scope>IDENTIFICATION</scope>
</reference>
<comment type="similarity">
    <text evidence="7">Belongs to the histone H1/H5 family.</text>
</comment>
<evidence type="ECO:0000256" key="3">
    <source>
        <dbReference type="ARBA" id="ARBA00004286"/>
    </source>
</evidence>
<dbReference type="PANTHER" id="PTHR11467">
    <property type="entry name" value="HISTONE H1"/>
    <property type="match status" value="1"/>
</dbReference>
<dbReference type="InterPro" id="IPR005818">
    <property type="entry name" value="Histone_H1/H5_H15"/>
</dbReference>
<dbReference type="SUPFAM" id="SSF46785">
    <property type="entry name" value="Winged helix' DNA-binding domain"/>
    <property type="match status" value="1"/>
</dbReference>
<keyword evidence="6 7" id="KW-0539">Nucleus</keyword>
<dbReference type="RefSeq" id="XP_014487851.1">
    <property type="nucleotide sequence ID" value="XM_014632365.1"/>
</dbReference>
<dbReference type="InterPro" id="IPR036388">
    <property type="entry name" value="WH-like_DNA-bd_sf"/>
</dbReference>
<dbReference type="Gene3D" id="1.10.10.10">
    <property type="entry name" value="Winged helix-like DNA-binding domain superfamily/Winged helix DNA-binding domain"/>
    <property type="match status" value="1"/>
</dbReference>
<dbReference type="CDD" id="cd00073">
    <property type="entry name" value="H15"/>
    <property type="match status" value="1"/>
</dbReference>
<evidence type="ECO:0000256" key="2">
    <source>
        <dbReference type="ARBA" id="ARBA00004123"/>
    </source>
</evidence>
<dbReference type="Proteomes" id="UP000515204">
    <property type="component" value="Unplaced"/>
</dbReference>
<evidence type="ECO:0000256" key="1">
    <source>
        <dbReference type="ARBA" id="ARBA00002809"/>
    </source>
</evidence>
<dbReference type="GO" id="GO:0006334">
    <property type="term" value="P:nucleosome assembly"/>
    <property type="evidence" value="ECO:0007669"/>
    <property type="project" value="InterPro"/>
</dbReference>
<dbReference type="GO" id="GO:0045910">
    <property type="term" value="P:negative regulation of DNA recombination"/>
    <property type="evidence" value="ECO:0007669"/>
    <property type="project" value="TreeGrafter"/>
</dbReference>
<proteinExistence type="inferred from homology"/>
<feature type="region of interest" description="Disordered" evidence="8">
    <location>
        <begin position="94"/>
        <end position="198"/>
    </location>
</feature>
<gene>
    <name evidence="11" type="primary">LOC106751466</name>
</gene>
<name>A0A6P3YA08_DINQU</name>
<keyword evidence="5 7" id="KW-0238">DNA-binding</keyword>
<dbReference type="PRINTS" id="PR00624">
    <property type="entry name" value="HISTONEH5"/>
</dbReference>
<dbReference type="KEGG" id="dqu:106751466"/>
<feature type="compositionally biased region" description="Low complexity" evidence="8">
    <location>
        <begin position="127"/>
        <end position="144"/>
    </location>
</feature>
<dbReference type="GO" id="GO:0031492">
    <property type="term" value="F:nucleosomal DNA binding"/>
    <property type="evidence" value="ECO:0007669"/>
    <property type="project" value="TreeGrafter"/>
</dbReference>
<dbReference type="GO" id="GO:0030261">
    <property type="term" value="P:chromosome condensation"/>
    <property type="evidence" value="ECO:0007669"/>
    <property type="project" value="TreeGrafter"/>
</dbReference>
<dbReference type="InterPro" id="IPR005819">
    <property type="entry name" value="H1/H5"/>
</dbReference>
<dbReference type="GO" id="GO:0030527">
    <property type="term" value="F:structural constituent of chromatin"/>
    <property type="evidence" value="ECO:0007669"/>
    <property type="project" value="InterPro"/>
</dbReference>
<feature type="compositionally biased region" description="Basic residues" evidence="8">
    <location>
        <begin position="23"/>
        <end position="37"/>
    </location>
</feature>
<accession>A0A6P3YA08</accession>
<dbReference type="InterPro" id="IPR036390">
    <property type="entry name" value="WH_DNA-bd_sf"/>
</dbReference>
<feature type="region of interest" description="Disordered" evidence="8">
    <location>
        <begin position="1"/>
        <end position="46"/>
    </location>
</feature>
<comment type="subcellular location">
    <subcellularLocation>
        <location evidence="3">Chromosome</location>
    </subcellularLocation>
    <subcellularLocation>
        <location evidence="2 7">Nucleus</location>
    </subcellularLocation>
</comment>
<dbReference type="GO" id="GO:0005634">
    <property type="term" value="C:nucleus"/>
    <property type="evidence" value="ECO:0007669"/>
    <property type="project" value="UniProtKB-SubCell"/>
</dbReference>
<evidence type="ECO:0000313" key="10">
    <source>
        <dbReference type="Proteomes" id="UP000515204"/>
    </source>
</evidence>
<dbReference type="SMART" id="SM00526">
    <property type="entry name" value="H15"/>
    <property type="match status" value="1"/>
</dbReference>
<dbReference type="Pfam" id="PF00538">
    <property type="entry name" value="Linker_histone"/>
    <property type="match status" value="1"/>
</dbReference>
<dbReference type="GO" id="GO:0003690">
    <property type="term" value="F:double-stranded DNA binding"/>
    <property type="evidence" value="ECO:0007669"/>
    <property type="project" value="TreeGrafter"/>
</dbReference>
<dbReference type="GO" id="GO:0000786">
    <property type="term" value="C:nucleosome"/>
    <property type="evidence" value="ECO:0007669"/>
    <property type="project" value="InterPro"/>
</dbReference>
<evidence type="ECO:0000256" key="7">
    <source>
        <dbReference type="RuleBase" id="RU003894"/>
    </source>
</evidence>
<feature type="compositionally biased region" description="Basic residues" evidence="8">
    <location>
        <begin position="187"/>
        <end position="198"/>
    </location>
</feature>